<dbReference type="Proteomes" id="UP001428290">
    <property type="component" value="Unassembled WGS sequence"/>
</dbReference>
<keyword evidence="2" id="KW-1185">Reference proteome</keyword>
<name>A0ABP9X796_9CHLR</name>
<evidence type="ECO:0000313" key="2">
    <source>
        <dbReference type="Proteomes" id="UP001428290"/>
    </source>
</evidence>
<sequence>MPNWNNVVWNVVDAETAMAALKRAIRQIEHSISERTMLAQTAQANWQGPHRDIFDQRLSRNIADAYDLIDSLERAYRRIFQANQEAILEQRRREQDRQRWEQDRKS</sequence>
<dbReference type="RefSeq" id="WP_345724828.1">
    <property type="nucleotide sequence ID" value="NZ_BAABRU010000039.1"/>
</dbReference>
<gene>
    <name evidence="1" type="ORF">Hgul01_05082</name>
</gene>
<dbReference type="EMBL" id="BAABRU010000039">
    <property type="protein sequence ID" value="GAA5531257.1"/>
    <property type="molecule type" value="Genomic_DNA"/>
</dbReference>
<organism evidence="1 2">
    <name type="scientific">Herpetosiphon gulosus</name>
    <dbReference type="NCBI Taxonomy" id="1973496"/>
    <lineage>
        <taxon>Bacteria</taxon>
        <taxon>Bacillati</taxon>
        <taxon>Chloroflexota</taxon>
        <taxon>Chloroflexia</taxon>
        <taxon>Herpetosiphonales</taxon>
        <taxon>Herpetosiphonaceae</taxon>
        <taxon>Herpetosiphon</taxon>
    </lineage>
</organism>
<reference evidence="1 2" key="1">
    <citation type="submission" date="2024-02" db="EMBL/GenBank/DDBJ databases">
        <title>Herpetosiphon gulosus NBRC 112829.</title>
        <authorList>
            <person name="Ichikawa N."/>
            <person name="Katano-Makiyama Y."/>
            <person name="Hidaka K."/>
        </authorList>
    </citation>
    <scope>NUCLEOTIDE SEQUENCE [LARGE SCALE GENOMIC DNA]</scope>
    <source>
        <strain evidence="1 2">NBRC 112829</strain>
    </source>
</reference>
<evidence type="ECO:0000313" key="1">
    <source>
        <dbReference type="EMBL" id="GAA5531257.1"/>
    </source>
</evidence>
<comment type="caution">
    <text evidence="1">The sequence shown here is derived from an EMBL/GenBank/DDBJ whole genome shotgun (WGS) entry which is preliminary data.</text>
</comment>
<proteinExistence type="predicted"/>
<accession>A0ABP9X796</accession>
<evidence type="ECO:0008006" key="3">
    <source>
        <dbReference type="Google" id="ProtNLM"/>
    </source>
</evidence>
<protein>
    <recommendedName>
        <fullName evidence="3">WXG100 family type VII secretion target</fullName>
    </recommendedName>
</protein>